<dbReference type="GO" id="GO:0005829">
    <property type="term" value="C:cytosol"/>
    <property type="evidence" value="ECO:0007669"/>
    <property type="project" value="TreeGrafter"/>
</dbReference>
<keyword evidence="6" id="KW-0456">Lyase</keyword>
<dbReference type="InterPro" id="IPR001494">
    <property type="entry name" value="Importin-beta_N"/>
</dbReference>
<keyword evidence="4" id="KW-0539">Nucleus</keyword>
<dbReference type="HOGENOM" id="CLU_008920_1_1_1"/>
<protein>
    <submittedName>
        <fullName evidence="6">Polysaccharide lyase family 8 protein</fullName>
    </submittedName>
</protein>
<dbReference type="GO" id="GO:0016829">
    <property type="term" value="F:lyase activity"/>
    <property type="evidence" value="ECO:0007669"/>
    <property type="project" value="UniProtKB-KW"/>
</dbReference>
<dbReference type="SUPFAM" id="SSF48371">
    <property type="entry name" value="ARM repeat"/>
    <property type="match status" value="1"/>
</dbReference>
<accession>A0A0C3QS75</accession>
<evidence type="ECO:0000313" key="6">
    <source>
        <dbReference type="EMBL" id="KIO31746.1"/>
    </source>
</evidence>
<dbReference type="GO" id="GO:0031267">
    <property type="term" value="F:small GTPase binding"/>
    <property type="evidence" value="ECO:0007669"/>
    <property type="project" value="InterPro"/>
</dbReference>
<reference evidence="7" key="2">
    <citation type="submission" date="2015-01" db="EMBL/GenBank/DDBJ databases">
        <title>Evolutionary Origins and Diversification of the Mycorrhizal Mutualists.</title>
        <authorList>
            <consortium name="DOE Joint Genome Institute"/>
            <consortium name="Mycorrhizal Genomics Consortium"/>
            <person name="Kohler A."/>
            <person name="Kuo A."/>
            <person name="Nagy L.G."/>
            <person name="Floudas D."/>
            <person name="Copeland A."/>
            <person name="Barry K.W."/>
            <person name="Cichocki N."/>
            <person name="Veneault-Fourrey C."/>
            <person name="LaButti K."/>
            <person name="Lindquist E.A."/>
            <person name="Lipzen A."/>
            <person name="Lundell T."/>
            <person name="Morin E."/>
            <person name="Murat C."/>
            <person name="Riley R."/>
            <person name="Ohm R."/>
            <person name="Sun H."/>
            <person name="Tunlid A."/>
            <person name="Henrissat B."/>
            <person name="Grigoriev I.V."/>
            <person name="Hibbett D.S."/>
            <person name="Martin F."/>
        </authorList>
    </citation>
    <scope>NUCLEOTIDE SEQUENCE [LARGE SCALE GENOMIC DNA]</scope>
    <source>
        <strain evidence="7">MUT 4182</strain>
    </source>
</reference>
<dbReference type="InterPro" id="IPR056840">
    <property type="entry name" value="HEAT_IPO9_central"/>
</dbReference>
<dbReference type="OrthoDB" id="431626at2759"/>
<dbReference type="InterPro" id="IPR016024">
    <property type="entry name" value="ARM-type_fold"/>
</dbReference>
<name>A0A0C3QS75_9AGAM</name>
<evidence type="ECO:0000256" key="2">
    <source>
        <dbReference type="ARBA" id="ARBA00022448"/>
    </source>
</evidence>
<reference evidence="6 7" key="1">
    <citation type="submission" date="2014-04" db="EMBL/GenBank/DDBJ databases">
        <authorList>
            <consortium name="DOE Joint Genome Institute"/>
            <person name="Kuo A."/>
            <person name="Girlanda M."/>
            <person name="Perotto S."/>
            <person name="Kohler A."/>
            <person name="Nagy L.G."/>
            <person name="Floudas D."/>
            <person name="Copeland A."/>
            <person name="Barry K.W."/>
            <person name="Cichocki N."/>
            <person name="Veneault-Fourrey C."/>
            <person name="LaButti K."/>
            <person name="Lindquist E.A."/>
            <person name="Lipzen A."/>
            <person name="Lundell T."/>
            <person name="Morin E."/>
            <person name="Murat C."/>
            <person name="Sun H."/>
            <person name="Tunlid A."/>
            <person name="Henrissat B."/>
            <person name="Grigoriev I.V."/>
            <person name="Hibbett D.S."/>
            <person name="Martin F."/>
            <person name="Nordberg H.P."/>
            <person name="Cantor M.N."/>
            <person name="Hua S.X."/>
        </authorList>
    </citation>
    <scope>NUCLEOTIDE SEQUENCE [LARGE SCALE GENOMIC DNA]</scope>
    <source>
        <strain evidence="6 7">MUT 4182</strain>
    </source>
</reference>
<dbReference type="STRING" id="1051891.A0A0C3QS75"/>
<evidence type="ECO:0000313" key="7">
    <source>
        <dbReference type="Proteomes" id="UP000054248"/>
    </source>
</evidence>
<evidence type="ECO:0000256" key="1">
    <source>
        <dbReference type="ARBA" id="ARBA00004123"/>
    </source>
</evidence>
<evidence type="ECO:0000256" key="3">
    <source>
        <dbReference type="ARBA" id="ARBA00022927"/>
    </source>
</evidence>
<dbReference type="Pfam" id="PF25018">
    <property type="entry name" value="HEAT_IPO9_c"/>
    <property type="match status" value="1"/>
</dbReference>
<keyword evidence="3" id="KW-0653">Protein transport</keyword>
<evidence type="ECO:0000259" key="5">
    <source>
        <dbReference type="PROSITE" id="PS50166"/>
    </source>
</evidence>
<dbReference type="Gene3D" id="1.25.10.10">
    <property type="entry name" value="Leucine-rich Repeat Variant"/>
    <property type="match status" value="1"/>
</dbReference>
<keyword evidence="2" id="KW-0813">Transport</keyword>
<dbReference type="PANTHER" id="PTHR10997:SF9">
    <property type="entry name" value="IMPORTIN-9"/>
    <property type="match status" value="1"/>
</dbReference>
<keyword evidence="7" id="KW-1185">Reference proteome</keyword>
<dbReference type="Proteomes" id="UP000054248">
    <property type="component" value="Unassembled WGS sequence"/>
</dbReference>
<dbReference type="AlphaFoldDB" id="A0A0C3QS75"/>
<organism evidence="6 7">
    <name type="scientific">Tulasnella calospora MUT 4182</name>
    <dbReference type="NCBI Taxonomy" id="1051891"/>
    <lineage>
        <taxon>Eukaryota</taxon>
        <taxon>Fungi</taxon>
        <taxon>Dikarya</taxon>
        <taxon>Basidiomycota</taxon>
        <taxon>Agaricomycotina</taxon>
        <taxon>Agaricomycetes</taxon>
        <taxon>Cantharellales</taxon>
        <taxon>Tulasnellaceae</taxon>
        <taxon>Tulasnella</taxon>
    </lineage>
</organism>
<gene>
    <name evidence="6" type="ORF">M407DRAFT_217818</name>
</gene>
<dbReference type="GO" id="GO:0005635">
    <property type="term" value="C:nuclear envelope"/>
    <property type="evidence" value="ECO:0007669"/>
    <property type="project" value="TreeGrafter"/>
</dbReference>
<sequence>MVTVRIPSSCLCLSDRGRVDPVVADALTASLNPDPSTRTAAEARLDQLMQNGETGVALATLLTSSQYDLDLRQIRTILQRKFVLEHWSPFFGNFKGGAPTPEIKDRIRGLLFSGLSDPARKIRTSAGFALSTTAQSDWPDDCPNLLKSLIELLSGASPDSVDGAMRVFAEFIKSEISEEQLLPILRELLPVLMVILGSPEKHSALTRSRVLSVFNQCVQVLWMVKDQYPDPVKEAIDGILPEWLNALKILLDLDPTQDLASGDNWDGVALRIQIFKAVERITYCFPRAISQVLRVFYDSAIFHMEKLLPAHQTYYVTADGPSPLGSSDDSGETTLLPQLGRAILDFVKSATRTKAMKEWVLADEKEGASQVIAPLLSLAIAWAQMTAEDEVEWASDPNAFLADDIDEESATLRNLAFDLVISIEEIATEGAAMALQAVLQRIVQDSNNARLGGNPGWWKLMEAGLAAAGSLEEDEFDAKPFLVDVIPPLLNLGGDLPFIQGRGFVFASQFSDQLPANLFSQYLQAVVAALESPSVSMPVKVSAVKAMQNFAGKSDAKDVIVPLAARICNDLTPFLLSATEDALTLVTEALLAMIELGDSEWLTPELTTPLVTSLMEVWIKNVKDPILLSVLTDVFVAIARCPVPGVYQAIVTIALPSLASAITQATQDQSWIVTSAIDLATSLMRGAPKGQLGDGFFNLLGPALFTCLLNTEDREVIQNGIECLTLVIRKGCDQLLAFVMPQTGESGLTLLLRLVSSLLTPATSESEAGGLFVGDMLVHLLKNAGKAPELQPVIPDLITALSLIVPVAYLIHTQRDDVLNLLDSLTVGSTTGLTVFANAWCENAEIIQGAWATKLSAVALCDIFLSDRASLASLRVKGDMIIRPETSNVIMTRSRTKQIPTEYEMIPFHVKVLKLLVSELQQSGESALLAAQGKAAKVDKDLDQAADWEEEEDLFQGLKQEELGFLSDFIDAAAGEDDHSPAQGDDEDLQDDPVSQLDLRTHLLGFFRQCAQANPQGFSQLVDGLKVEETLIVQKAVSG</sequence>
<dbReference type="PROSITE" id="PS50166">
    <property type="entry name" value="IMPORTIN_B_NT"/>
    <property type="match status" value="1"/>
</dbReference>
<evidence type="ECO:0000256" key="4">
    <source>
        <dbReference type="ARBA" id="ARBA00023242"/>
    </source>
</evidence>
<dbReference type="InterPro" id="IPR011989">
    <property type="entry name" value="ARM-like"/>
</dbReference>
<comment type="subcellular location">
    <subcellularLocation>
        <location evidence="1">Nucleus</location>
    </subcellularLocation>
</comment>
<feature type="domain" description="Importin N-terminal" evidence="5">
    <location>
        <begin position="41"/>
        <end position="117"/>
    </location>
</feature>
<dbReference type="EMBL" id="KN822960">
    <property type="protein sequence ID" value="KIO31746.1"/>
    <property type="molecule type" value="Genomic_DNA"/>
</dbReference>
<proteinExistence type="predicted"/>
<dbReference type="PANTHER" id="PTHR10997">
    <property type="entry name" value="IMPORTIN-7, 8, 11"/>
    <property type="match status" value="1"/>
</dbReference>
<dbReference type="GO" id="GO:0006606">
    <property type="term" value="P:protein import into nucleus"/>
    <property type="evidence" value="ECO:0007669"/>
    <property type="project" value="TreeGrafter"/>
</dbReference>